<evidence type="ECO:0000256" key="6">
    <source>
        <dbReference type="ARBA" id="ARBA00023136"/>
    </source>
</evidence>
<evidence type="ECO:0000256" key="7">
    <source>
        <dbReference type="RuleBase" id="RU000477"/>
    </source>
</evidence>
<reference evidence="10 11" key="1">
    <citation type="submission" date="2021-01" db="EMBL/GenBank/DDBJ databases">
        <title>Whole genome shotgun sequence of Asanoa siamensis NBRC 107932.</title>
        <authorList>
            <person name="Komaki H."/>
            <person name="Tamura T."/>
        </authorList>
    </citation>
    <scope>NUCLEOTIDE SEQUENCE [LARGE SCALE GENOMIC DNA]</scope>
    <source>
        <strain evidence="10 11">NBRC 107932</strain>
    </source>
</reference>
<feature type="transmembrane region" description="Helical" evidence="9">
    <location>
        <begin position="80"/>
        <end position="102"/>
    </location>
</feature>
<dbReference type="Proteomes" id="UP000604117">
    <property type="component" value="Unassembled WGS sequence"/>
</dbReference>
<comment type="similarity">
    <text evidence="2 7">Belongs to the MIP/aquaporin (TC 1.A.8) family.</text>
</comment>
<feature type="transmembrane region" description="Helical" evidence="9">
    <location>
        <begin position="134"/>
        <end position="155"/>
    </location>
</feature>
<gene>
    <name evidence="10" type="ORF">Asi02nite_34860</name>
</gene>
<dbReference type="PROSITE" id="PS00221">
    <property type="entry name" value="MIP"/>
    <property type="match status" value="1"/>
</dbReference>
<evidence type="ECO:0000256" key="5">
    <source>
        <dbReference type="ARBA" id="ARBA00022989"/>
    </source>
</evidence>
<feature type="compositionally biased region" description="Gly residues" evidence="8">
    <location>
        <begin position="288"/>
        <end position="301"/>
    </location>
</feature>
<dbReference type="InterPro" id="IPR050363">
    <property type="entry name" value="MIP/Aquaporin"/>
</dbReference>
<dbReference type="EMBL" id="BONE01000026">
    <property type="protein sequence ID" value="GIF73968.1"/>
    <property type="molecule type" value="Genomic_DNA"/>
</dbReference>
<keyword evidence="6 9" id="KW-0472">Membrane</keyword>
<dbReference type="PRINTS" id="PR00783">
    <property type="entry name" value="MINTRINSICP"/>
</dbReference>
<dbReference type="PANTHER" id="PTHR43829">
    <property type="entry name" value="AQUAPORIN OR AQUAGLYCEROPORIN RELATED"/>
    <property type="match status" value="1"/>
</dbReference>
<dbReference type="Gene3D" id="1.20.1080.10">
    <property type="entry name" value="Glycerol uptake facilitator protein"/>
    <property type="match status" value="1"/>
</dbReference>
<dbReference type="CDD" id="cd00333">
    <property type="entry name" value="MIP"/>
    <property type="match status" value="1"/>
</dbReference>
<keyword evidence="3 7" id="KW-0813">Transport</keyword>
<comment type="caution">
    <text evidence="10">The sequence shown here is derived from an EMBL/GenBank/DDBJ whole genome shotgun (WGS) entry which is preliminary data.</text>
</comment>
<feature type="region of interest" description="Disordered" evidence="8">
    <location>
        <begin position="253"/>
        <end position="332"/>
    </location>
</feature>
<feature type="transmembrane region" description="Helical" evidence="9">
    <location>
        <begin position="167"/>
        <end position="191"/>
    </location>
</feature>
<evidence type="ECO:0000256" key="9">
    <source>
        <dbReference type="SAM" id="Phobius"/>
    </source>
</evidence>
<dbReference type="InterPro" id="IPR023271">
    <property type="entry name" value="Aquaporin-like"/>
</dbReference>
<accession>A0ABQ4CRP4</accession>
<dbReference type="NCBIfam" id="TIGR00861">
    <property type="entry name" value="MIP"/>
    <property type="match status" value="1"/>
</dbReference>
<protein>
    <recommendedName>
        <fullName evidence="12">Glycerol uptake facilitator protein</fullName>
    </recommendedName>
</protein>
<organism evidence="10 11">
    <name type="scientific">Asanoa siamensis</name>
    <dbReference type="NCBI Taxonomy" id="926357"/>
    <lineage>
        <taxon>Bacteria</taxon>
        <taxon>Bacillati</taxon>
        <taxon>Actinomycetota</taxon>
        <taxon>Actinomycetes</taxon>
        <taxon>Micromonosporales</taxon>
        <taxon>Micromonosporaceae</taxon>
        <taxon>Asanoa</taxon>
    </lineage>
</organism>
<sequence>MVQMIAEFLGTMILLLFGIGVVAQVTAGGSGLGDHDSISWAWGFGVVLGVYTAARISGAHLNPAVTIALAAFRKFPWKSVVPYIFAQVLGAFVGALLVRWAYNSVLHNFDPGLTAKSQGVFSTLPGNGTLPVSLWGGFLDQVIGTAILVFLIFVLTDRLNDPPLSNLTPFIVGLVVVAIGMAWGTNAGYAINPARDFGPRLASYITGYGTAWRDQYNQLYWWVPIAAPIIGGLIGGLIYVTLIGRVLPFLQTTAPPPGRAGVEEVPVDAVGGGEGGTPTGESGPIERGSGGAIPGSGGRDPGSGRFDPGTGEGPGRRDPGAGPIDPGPGPNR</sequence>
<feature type="transmembrane region" description="Helical" evidence="9">
    <location>
        <begin position="39"/>
        <end position="59"/>
    </location>
</feature>
<dbReference type="Pfam" id="PF00230">
    <property type="entry name" value="MIP"/>
    <property type="match status" value="1"/>
</dbReference>
<evidence type="ECO:0000256" key="1">
    <source>
        <dbReference type="ARBA" id="ARBA00004141"/>
    </source>
</evidence>
<evidence type="ECO:0008006" key="12">
    <source>
        <dbReference type="Google" id="ProtNLM"/>
    </source>
</evidence>
<proteinExistence type="inferred from homology"/>
<evidence type="ECO:0000313" key="10">
    <source>
        <dbReference type="EMBL" id="GIF73968.1"/>
    </source>
</evidence>
<evidence type="ECO:0000256" key="2">
    <source>
        <dbReference type="ARBA" id="ARBA00006175"/>
    </source>
</evidence>
<feature type="transmembrane region" description="Helical" evidence="9">
    <location>
        <begin position="219"/>
        <end position="242"/>
    </location>
</feature>
<keyword evidence="4 7" id="KW-0812">Transmembrane</keyword>
<evidence type="ECO:0000256" key="3">
    <source>
        <dbReference type="ARBA" id="ARBA00022448"/>
    </source>
</evidence>
<evidence type="ECO:0000256" key="4">
    <source>
        <dbReference type="ARBA" id="ARBA00022692"/>
    </source>
</evidence>
<evidence type="ECO:0000256" key="8">
    <source>
        <dbReference type="SAM" id="MobiDB-lite"/>
    </source>
</evidence>
<comment type="subcellular location">
    <subcellularLocation>
        <location evidence="1">Membrane</location>
        <topology evidence="1">Multi-pass membrane protein</topology>
    </subcellularLocation>
</comment>
<name>A0ABQ4CRP4_9ACTN</name>
<keyword evidence="5 9" id="KW-1133">Transmembrane helix</keyword>
<keyword evidence="11" id="KW-1185">Reference proteome</keyword>
<dbReference type="InterPro" id="IPR022357">
    <property type="entry name" value="MIP_CS"/>
</dbReference>
<dbReference type="InterPro" id="IPR000425">
    <property type="entry name" value="MIP"/>
</dbReference>
<dbReference type="PANTHER" id="PTHR43829:SF9">
    <property type="entry name" value="AQUAPORIN-9"/>
    <property type="match status" value="1"/>
</dbReference>
<evidence type="ECO:0000313" key="11">
    <source>
        <dbReference type="Proteomes" id="UP000604117"/>
    </source>
</evidence>
<dbReference type="SUPFAM" id="SSF81338">
    <property type="entry name" value="Aquaporin-like"/>
    <property type="match status" value="1"/>
</dbReference>